<dbReference type="Proteomes" id="UP001371305">
    <property type="component" value="Unassembled WGS sequence"/>
</dbReference>
<dbReference type="RefSeq" id="WP_341405671.1">
    <property type="nucleotide sequence ID" value="NZ_JBBUKT010000005.1"/>
</dbReference>
<protein>
    <submittedName>
        <fullName evidence="1">Uncharacterized protein</fullName>
    </submittedName>
</protein>
<reference evidence="1 2" key="1">
    <citation type="submission" date="2024-04" db="EMBL/GenBank/DDBJ databases">
        <title>Luteolibacter sp. isolated from soil.</title>
        <authorList>
            <person name="An J."/>
        </authorList>
    </citation>
    <scope>NUCLEOTIDE SEQUENCE [LARGE SCALE GENOMIC DNA]</scope>
    <source>
        <strain evidence="1 2">Y139</strain>
    </source>
</reference>
<evidence type="ECO:0000313" key="2">
    <source>
        <dbReference type="Proteomes" id="UP001371305"/>
    </source>
</evidence>
<name>A0ABU9AVY5_9BACT</name>
<organism evidence="1 2">
    <name type="scientific">Luteolibacter soli</name>
    <dbReference type="NCBI Taxonomy" id="3135280"/>
    <lineage>
        <taxon>Bacteria</taxon>
        <taxon>Pseudomonadati</taxon>
        <taxon>Verrucomicrobiota</taxon>
        <taxon>Verrucomicrobiia</taxon>
        <taxon>Verrucomicrobiales</taxon>
        <taxon>Verrucomicrobiaceae</taxon>
        <taxon>Luteolibacter</taxon>
    </lineage>
</organism>
<keyword evidence="2" id="KW-1185">Reference proteome</keyword>
<gene>
    <name evidence="1" type="ORF">WKV53_15465</name>
</gene>
<comment type="caution">
    <text evidence="1">The sequence shown here is derived from an EMBL/GenBank/DDBJ whole genome shotgun (WGS) entry which is preliminary data.</text>
</comment>
<dbReference type="EMBL" id="JBBUKT010000005">
    <property type="protein sequence ID" value="MEK7951913.1"/>
    <property type="molecule type" value="Genomic_DNA"/>
</dbReference>
<sequence length="45" mass="4834">MKSCFGMLLTMIVLFAVIASSATIWYLSNTAEFSRKDAPAAAPAH</sequence>
<proteinExistence type="predicted"/>
<evidence type="ECO:0000313" key="1">
    <source>
        <dbReference type="EMBL" id="MEK7951913.1"/>
    </source>
</evidence>
<accession>A0ABU9AVY5</accession>